<reference evidence="4 5" key="1">
    <citation type="submission" date="2024-10" db="EMBL/GenBank/DDBJ databases">
        <title>Updated reference genomes for cyclostephanoid diatoms.</title>
        <authorList>
            <person name="Roberts W.R."/>
            <person name="Alverson A.J."/>
        </authorList>
    </citation>
    <scope>NUCLEOTIDE SEQUENCE [LARGE SCALE GENOMIC DNA]</scope>
    <source>
        <strain evidence="4 5">AJA276-08</strain>
    </source>
</reference>
<dbReference type="Proteomes" id="UP001530315">
    <property type="component" value="Unassembled WGS sequence"/>
</dbReference>
<keyword evidence="2" id="KW-1133">Transmembrane helix</keyword>
<comment type="caution">
    <text evidence="4">The sequence shown here is derived from an EMBL/GenBank/DDBJ whole genome shotgun (WGS) entry which is preliminary data.</text>
</comment>
<evidence type="ECO:0000256" key="2">
    <source>
        <dbReference type="SAM" id="Phobius"/>
    </source>
</evidence>
<proteinExistence type="predicted"/>
<feature type="transmembrane region" description="Helical" evidence="2">
    <location>
        <begin position="268"/>
        <end position="292"/>
    </location>
</feature>
<evidence type="ECO:0000256" key="1">
    <source>
        <dbReference type="SAM" id="MobiDB-lite"/>
    </source>
</evidence>
<protein>
    <submittedName>
        <fullName evidence="4">Uncharacterized protein</fullName>
    </submittedName>
</protein>
<accession>A0ABD3MQX3</accession>
<feature type="region of interest" description="Disordered" evidence="1">
    <location>
        <begin position="702"/>
        <end position="735"/>
    </location>
</feature>
<dbReference type="AlphaFoldDB" id="A0ABD3MQX3"/>
<feature type="chain" id="PRO_5044785403" evidence="3">
    <location>
        <begin position="21"/>
        <end position="735"/>
    </location>
</feature>
<feature type="signal peptide" evidence="3">
    <location>
        <begin position="1"/>
        <end position="20"/>
    </location>
</feature>
<keyword evidence="5" id="KW-1185">Reference proteome</keyword>
<keyword evidence="3" id="KW-0732">Signal</keyword>
<evidence type="ECO:0000256" key="3">
    <source>
        <dbReference type="SAM" id="SignalP"/>
    </source>
</evidence>
<gene>
    <name evidence="4" type="ORF">ACHAW5_006093</name>
</gene>
<feature type="compositionally biased region" description="Basic residues" evidence="1">
    <location>
        <begin position="715"/>
        <end position="735"/>
    </location>
</feature>
<name>A0ABD3MQX3_9STRA</name>
<dbReference type="EMBL" id="JALLAZ020001753">
    <property type="protein sequence ID" value="KAL3765308.1"/>
    <property type="molecule type" value="Genomic_DNA"/>
</dbReference>
<evidence type="ECO:0000313" key="5">
    <source>
        <dbReference type="Proteomes" id="UP001530315"/>
    </source>
</evidence>
<keyword evidence="2" id="KW-0472">Membrane</keyword>
<organism evidence="4 5">
    <name type="scientific">Stephanodiscus triporus</name>
    <dbReference type="NCBI Taxonomy" id="2934178"/>
    <lineage>
        <taxon>Eukaryota</taxon>
        <taxon>Sar</taxon>
        <taxon>Stramenopiles</taxon>
        <taxon>Ochrophyta</taxon>
        <taxon>Bacillariophyta</taxon>
        <taxon>Coscinodiscophyceae</taxon>
        <taxon>Thalassiosirophycidae</taxon>
        <taxon>Stephanodiscales</taxon>
        <taxon>Stephanodiscaceae</taxon>
        <taxon>Stephanodiscus</taxon>
    </lineage>
</organism>
<keyword evidence="2" id="KW-0812">Transmembrane</keyword>
<sequence>MMSSIVRSTVVLLAAHICGADSLTLPYNFIGDNVVGSFAFCTIDHGTNLMNPQTAKITKTLLLPLATTHAGGNVIPTTTTSVAPALIDWNLLAATRVSCAAAPFVLISRMISVIISASSPKIVIQGEEVAMMPSPTILMRSALDACSASHVNALGEKEEVASAFEEAILHGLVGADANRMTSQTLEITKTRTLEEIFAGEDYALALGNEEKCALALAFEAVINRLEQITCKAPYKIPTYLYQDFPKSPSDPILSHVSQRIEDFLFNPLLYKALLFAAISMMICIIIGATRLFKNNLYGRGMIAIQPYNVLTCFTVVVSFAGRVHAQGICYGSYALPSGVSPGTNPFINGTINLFGDGWGENPNNITGWVGKEYSTSFVEVKLYVSGDQKGEGRSALAGQAFVGYTNPYFCVAAYLDYTTDGNTNCYVEEGSSAYVNYNKLQNSPNPKLTSETSGAIFKYVRYFGGTSGRVIGYESCWNMTGKIGFVSDNPMEIHFNRICGSNSDTIASNRSADGYIKQDGVGLIGLNWAGDEYSNFTLIDMYISGNRAGTNTSDGSLRGNADKAGAVYIGYDCETNTFCVAAYLLNIPANEKCEIEPTTDEAWVKYNNTDGTKPSTKKLDSSTPYGNFRYVKYPDEGGRTIGYEACWNMTDEAGFKSGTSVEVHMNRNCSTSSPGETDTIATNRAGNFGICLFWEECGPTNAPMTPATASPKLKPTMKPRTRKPIKPTTRKPTTR</sequence>
<evidence type="ECO:0000313" key="4">
    <source>
        <dbReference type="EMBL" id="KAL3765308.1"/>
    </source>
</evidence>